<keyword evidence="2" id="KW-1185">Reference proteome</keyword>
<sequence length="115" mass="12605">MSQPDEGQGGWDSVLAIHGPSGSDSLLSRYEQGNNHLRLLPPLQLSQGDKVIFIHRSPAVICSIHSPRSEIMNNGGLELFHSASARLILSDSNSYLIRQLLFSAHVIDKLVICMT</sequence>
<gene>
    <name evidence="1" type="ORF">PXEA_LOCUS1166</name>
</gene>
<dbReference type="EMBL" id="CAAALY010002362">
    <property type="protein sequence ID" value="VEL07726.1"/>
    <property type="molecule type" value="Genomic_DNA"/>
</dbReference>
<name>A0A448WBK8_9PLAT</name>
<protein>
    <submittedName>
        <fullName evidence="1">Uncharacterized protein</fullName>
    </submittedName>
</protein>
<reference evidence="1" key="1">
    <citation type="submission" date="2018-11" db="EMBL/GenBank/DDBJ databases">
        <authorList>
            <consortium name="Pathogen Informatics"/>
        </authorList>
    </citation>
    <scope>NUCLEOTIDE SEQUENCE</scope>
</reference>
<evidence type="ECO:0000313" key="2">
    <source>
        <dbReference type="Proteomes" id="UP000784294"/>
    </source>
</evidence>
<accession>A0A448WBK8</accession>
<comment type="caution">
    <text evidence="1">The sequence shown here is derived from an EMBL/GenBank/DDBJ whole genome shotgun (WGS) entry which is preliminary data.</text>
</comment>
<dbReference type="AlphaFoldDB" id="A0A448WBK8"/>
<evidence type="ECO:0000313" key="1">
    <source>
        <dbReference type="EMBL" id="VEL07726.1"/>
    </source>
</evidence>
<proteinExistence type="predicted"/>
<organism evidence="1 2">
    <name type="scientific">Protopolystoma xenopodis</name>
    <dbReference type="NCBI Taxonomy" id="117903"/>
    <lineage>
        <taxon>Eukaryota</taxon>
        <taxon>Metazoa</taxon>
        <taxon>Spiralia</taxon>
        <taxon>Lophotrochozoa</taxon>
        <taxon>Platyhelminthes</taxon>
        <taxon>Monogenea</taxon>
        <taxon>Polyopisthocotylea</taxon>
        <taxon>Polystomatidea</taxon>
        <taxon>Polystomatidae</taxon>
        <taxon>Protopolystoma</taxon>
    </lineage>
</organism>
<dbReference type="Proteomes" id="UP000784294">
    <property type="component" value="Unassembled WGS sequence"/>
</dbReference>